<proteinExistence type="predicted"/>
<gene>
    <name evidence="1" type="ORF">HaLaN_32730</name>
</gene>
<feature type="non-terminal residue" evidence="1">
    <location>
        <position position="1"/>
    </location>
</feature>
<dbReference type="AlphaFoldDB" id="A0A6A0AKJ1"/>
<protein>
    <submittedName>
        <fullName evidence="1">Uncharacterized protein</fullName>
    </submittedName>
</protein>
<comment type="caution">
    <text evidence="1">The sequence shown here is derived from an EMBL/GenBank/DDBJ whole genome shotgun (WGS) entry which is preliminary data.</text>
</comment>
<sequence length="58" mass="5889">ATLAAAMQLATATAGTVRGQALEVDGSSSFAVFGGYAPGPYRELGPPLPLPEPQPDFQ</sequence>
<evidence type="ECO:0000313" key="2">
    <source>
        <dbReference type="Proteomes" id="UP000485058"/>
    </source>
</evidence>
<dbReference type="EMBL" id="BLLF01008415">
    <property type="protein sequence ID" value="GFH33366.1"/>
    <property type="molecule type" value="Genomic_DNA"/>
</dbReference>
<evidence type="ECO:0000313" key="1">
    <source>
        <dbReference type="EMBL" id="GFH33366.1"/>
    </source>
</evidence>
<dbReference type="Proteomes" id="UP000485058">
    <property type="component" value="Unassembled WGS sequence"/>
</dbReference>
<feature type="non-terminal residue" evidence="1">
    <location>
        <position position="58"/>
    </location>
</feature>
<name>A0A6A0AKJ1_HAELA</name>
<accession>A0A6A0AKJ1</accession>
<organism evidence="1 2">
    <name type="scientific">Haematococcus lacustris</name>
    <name type="common">Green alga</name>
    <name type="synonym">Haematococcus pluvialis</name>
    <dbReference type="NCBI Taxonomy" id="44745"/>
    <lineage>
        <taxon>Eukaryota</taxon>
        <taxon>Viridiplantae</taxon>
        <taxon>Chlorophyta</taxon>
        <taxon>core chlorophytes</taxon>
        <taxon>Chlorophyceae</taxon>
        <taxon>CS clade</taxon>
        <taxon>Chlamydomonadales</taxon>
        <taxon>Haematococcaceae</taxon>
        <taxon>Haematococcus</taxon>
    </lineage>
</organism>
<keyword evidence="2" id="KW-1185">Reference proteome</keyword>
<reference evidence="1 2" key="1">
    <citation type="submission" date="2020-02" db="EMBL/GenBank/DDBJ databases">
        <title>Draft genome sequence of Haematococcus lacustris strain NIES-144.</title>
        <authorList>
            <person name="Morimoto D."/>
            <person name="Nakagawa S."/>
            <person name="Yoshida T."/>
            <person name="Sawayama S."/>
        </authorList>
    </citation>
    <scope>NUCLEOTIDE SEQUENCE [LARGE SCALE GENOMIC DNA]</scope>
    <source>
        <strain evidence="1 2">NIES-144</strain>
    </source>
</reference>